<evidence type="ECO:0000313" key="1">
    <source>
        <dbReference type="EMBL" id="PYD40747.1"/>
    </source>
</evidence>
<name>A0A318PMG6_SERPL</name>
<reference evidence="1 2" key="1">
    <citation type="submission" date="2017-11" db="EMBL/GenBank/DDBJ databases">
        <title>Genome sequence of the oocydin A producing rhizobacterium Serratia plymuthica 4Rx5.</title>
        <authorList>
            <person name="Matilla M.A."/>
            <person name="Udaondo Z."/>
            <person name="Salmond G.P.C."/>
        </authorList>
    </citation>
    <scope>NUCLEOTIDE SEQUENCE [LARGE SCALE GENOMIC DNA]</scope>
    <source>
        <strain evidence="1 2">4Rx5</strain>
    </source>
</reference>
<protein>
    <submittedName>
        <fullName evidence="1">Uncharacterized protein</fullName>
    </submittedName>
</protein>
<organism evidence="1 2">
    <name type="scientific">Serratia plymuthica</name>
    <dbReference type="NCBI Taxonomy" id="82996"/>
    <lineage>
        <taxon>Bacteria</taxon>
        <taxon>Pseudomonadati</taxon>
        <taxon>Pseudomonadota</taxon>
        <taxon>Gammaproteobacteria</taxon>
        <taxon>Enterobacterales</taxon>
        <taxon>Yersiniaceae</taxon>
        <taxon>Serratia</taxon>
    </lineage>
</organism>
<dbReference type="OrthoDB" id="5464833at2"/>
<accession>A0A318PMG6</accession>
<dbReference type="RefSeq" id="WP_020453889.1">
    <property type="nucleotide sequence ID" value="NZ_CP185735.1"/>
</dbReference>
<comment type="caution">
    <text evidence="1">The sequence shown here is derived from an EMBL/GenBank/DDBJ whole genome shotgun (WGS) entry which is preliminary data.</text>
</comment>
<dbReference type="AlphaFoldDB" id="A0A318PMG6"/>
<gene>
    <name evidence="1" type="ORF">CT690_05560</name>
</gene>
<sequence>MALGFVTKNALADWQNVPLYLPNFQFHERHSTTITTAYPEKILPAIAGYDIQQDIVIKTLMAVRKLPQKLRRHQSESAIDQFGLQSFTLLENSPTELCYGLRGQFWRTDFGLEEVPDISAYCATLRPGNAKLLLRYQVRELAADEDEYALCTETFIHCPDRATQLKMAGYWLAIRVGSGWIRKRTLKAVKFELEKARQQPYGG</sequence>
<evidence type="ECO:0000313" key="2">
    <source>
        <dbReference type="Proteomes" id="UP000248196"/>
    </source>
</evidence>
<dbReference type="Proteomes" id="UP000248196">
    <property type="component" value="Unassembled WGS sequence"/>
</dbReference>
<proteinExistence type="predicted"/>
<dbReference type="EMBL" id="PESE01000001">
    <property type="protein sequence ID" value="PYD40747.1"/>
    <property type="molecule type" value="Genomic_DNA"/>
</dbReference>